<evidence type="ECO:0000259" key="16">
    <source>
        <dbReference type="PROSITE" id="PS50109"/>
    </source>
</evidence>
<dbReference type="eggNOG" id="COG2205">
    <property type="taxonomic scope" value="Bacteria"/>
</dbReference>
<evidence type="ECO:0000256" key="7">
    <source>
        <dbReference type="ARBA" id="ARBA00022679"/>
    </source>
</evidence>
<dbReference type="Pfam" id="PF02518">
    <property type="entry name" value="HATPase_c"/>
    <property type="match status" value="1"/>
</dbReference>
<keyword evidence="10 15" id="KW-1133">Transmembrane helix</keyword>
<evidence type="ECO:0000256" key="6">
    <source>
        <dbReference type="ARBA" id="ARBA00022553"/>
    </source>
</evidence>
<keyword evidence="8 15" id="KW-0812">Transmembrane</keyword>
<organism evidence="18 19">
    <name type="scientific">Chloroflexus aurantiacus (strain ATCC 29366 / DSM 635 / J-10-fl)</name>
    <dbReference type="NCBI Taxonomy" id="324602"/>
    <lineage>
        <taxon>Bacteria</taxon>
        <taxon>Bacillati</taxon>
        <taxon>Chloroflexota</taxon>
        <taxon>Chloroflexia</taxon>
        <taxon>Chloroflexales</taxon>
        <taxon>Chloroflexineae</taxon>
        <taxon>Chloroflexaceae</taxon>
        <taxon>Chloroflexus</taxon>
    </lineage>
</organism>
<dbReference type="InterPro" id="IPR005467">
    <property type="entry name" value="His_kinase_dom"/>
</dbReference>
<reference evidence="19" key="1">
    <citation type="journal article" date="2011" name="BMC Genomics">
        <title>Complete genome sequence of the filamentous anoxygenic phototrophic bacterium Chloroflexus aurantiacus.</title>
        <authorList>
            <person name="Tang K.H."/>
            <person name="Barry K."/>
            <person name="Chertkov O."/>
            <person name="Dalin E."/>
            <person name="Han C.S."/>
            <person name="Hauser L.J."/>
            <person name="Honchak B.M."/>
            <person name="Karbach L.E."/>
            <person name="Land M.L."/>
            <person name="Lapidus A."/>
            <person name="Larimer F.W."/>
            <person name="Mikhailova N."/>
            <person name="Pitluck S."/>
            <person name="Pierson B.K."/>
            <person name="Blankenship R.E."/>
        </authorList>
    </citation>
    <scope>NUCLEOTIDE SEQUENCE [LARGE SCALE GENOMIC DNA]</scope>
    <source>
        <strain evidence="19">ATCC 29366 / DSM 635 / J-10-fl</strain>
    </source>
</reference>
<accession>A9WEZ2</accession>
<keyword evidence="7 18" id="KW-0808">Transferase</keyword>
<name>A9WEZ2_CHLAA</name>
<dbReference type="InterPro" id="IPR029151">
    <property type="entry name" value="Sensor-like_sf"/>
</dbReference>
<feature type="domain" description="HAMP" evidence="17">
    <location>
        <begin position="373"/>
        <end position="425"/>
    </location>
</feature>
<dbReference type="Gene3D" id="3.30.450.40">
    <property type="match status" value="1"/>
</dbReference>
<dbReference type="CDD" id="cd16922">
    <property type="entry name" value="HATPase_EvgS-ArcB-TorS-like"/>
    <property type="match status" value="1"/>
</dbReference>
<dbReference type="InterPro" id="IPR050736">
    <property type="entry name" value="Sensor_HK_Regulatory"/>
</dbReference>
<dbReference type="SMART" id="SM00388">
    <property type="entry name" value="HisKA"/>
    <property type="match status" value="1"/>
</dbReference>
<dbReference type="InterPro" id="IPR033479">
    <property type="entry name" value="dCache_1"/>
</dbReference>
<evidence type="ECO:0000256" key="14">
    <source>
        <dbReference type="SAM" id="Coils"/>
    </source>
</evidence>
<evidence type="ECO:0000256" key="9">
    <source>
        <dbReference type="ARBA" id="ARBA00022777"/>
    </source>
</evidence>
<dbReference type="Pfam" id="PF02743">
    <property type="entry name" value="dCache_1"/>
    <property type="match status" value="1"/>
</dbReference>
<dbReference type="Pfam" id="PF00512">
    <property type="entry name" value="HisKA"/>
    <property type="match status" value="1"/>
</dbReference>
<dbReference type="Gene3D" id="6.10.340.10">
    <property type="match status" value="1"/>
</dbReference>
<keyword evidence="6" id="KW-0597">Phosphoprotein</keyword>
<dbReference type="HOGENOM" id="CLU_332286_0_0_0"/>
<dbReference type="CDD" id="cd12913">
    <property type="entry name" value="PDC1_MCP_like"/>
    <property type="match status" value="1"/>
</dbReference>
<dbReference type="Pfam" id="PF00672">
    <property type="entry name" value="HAMP"/>
    <property type="match status" value="1"/>
</dbReference>
<dbReference type="SMART" id="SM00304">
    <property type="entry name" value="HAMP"/>
    <property type="match status" value="1"/>
</dbReference>
<evidence type="ECO:0000256" key="5">
    <source>
        <dbReference type="ARBA" id="ARBA00022475"/>
    </source>
</evidence>
<dbReference type="InterPro" id="IPR003661">
    <property type="entry name" value="HisK_dim/P_dom"/>
</dbReference>
<evidence type="ECO:0000259" key="17">
    <source>
        <dbReference type="PROSITE" id="PS50885"/>
    </source>
</evidence>
<feature type="domain" description="Histidine kinase" evidence="16">
    <location>
        <begin position="635"/>
        <end position="861"/>
    </location>
</feature>
<dbReference type="SUPFAM" id="SSF55781">
    <property type="entry name" value="GAF domain-like"/>
    <property type="match status" value="1"/>
</dbReference>
<dbReference type="AlphaFoldDB" id="A9WEZ2"/>
<keyword evidence="9 18" id="KW-0418">Kinase</keyword>
<keyword evidence="19" id="KW-1185">Reference proteome</keyword>
<dbReference type="FunFam" id="3.30.565.10:FF:000010">
    <property type="entry name" value="Sensor histidine kinase RcsC"/>
    <property type="match status" value="1"/>
</dbReference>
<dbReference type="InterPro" id="IPR029016">
    <property type="entry name" value="GAF-like_dom_sf"/>
</dbReference>
<dbReference type="CDD" id="cd12912">
    <property type="entry name" value="PDC2_MCP_like"/>
    <property type="match status" value="1"/>
</dbReference>
<feature type="transmembrane region" description="Helical" evidence="15">
    <location>
        <begin position="349"/>
        <end position="373"/>
    </location>
</feature>
<sequence length="876" mass="95967">MMNAIRSSIQLKILLLLLGLALPPLIIVGWLGLSSLNIARETAVVEGTNALRQQATASLRQRAADKAQFYDASLIGVQQQVETVAGYALQRYNAPVVEFSNERVWIAPRPSEDLLRTYAAEIGYVRRVIPLLREIVASNPLVNIGYIALETGGIIAFDNEAVIDQLLTLESFDPRVRPWYVKARDAGTTVWTEPYVDANTGLLATTCASPLYDQQGQFIGVVAFDLLLETIQQDLLTVDVGSSGYALLINANGDVVVRPNMQANGRWDQPYQTENLLNSTNTDLRAVAEQMVARQSGVQLIQEDGQASYVAYAPITTAGWSVALVIPANEIDAPAIATGQRLSESQSRLWNQLVVVLLMIIISIGFLGLLLSFSFTSRISVLREGVQAVAGGDLSRRLPVAGIDEIGQLVDAFNRMTDTLQSKIVELEENARQLATLNAVSNELKSILSWPVLLETIPKVVCERFGFDRAVLYLVDGDVLRAVSASFGPGNEDQAQQFLAVANAHPLRVDGGSVEADVVRSRKAIIVDNPWEHPRVDKIKQAASASRSYVQAPIFGRNDVVIGIISADYKLSQRPVQARDAAQLLTFASMVGLTIENVQLYNDLEQQVARRTEELRVALERAQLADRRKSDFLASISHELRTPLNAIIGFSTVLLDDTDQPLTPTQREDIQSINRNGRFLLHLINELLDLARIEAGHLNLEISNVNLYNITSEVCDTVQTLLRNRPVTLRNAVPVTLPDIAADGDRLRQILFNLLSNAIKFTERGTITVSARVHDEVNEDGKVGRYVAVSVSDTGIGIPLERQHEIFNEFVQIHGRRSRLSGTGLGLAITRKLVLAQGGRIWVDSTPGIGSTFTFTIPVAQPALLAAPVNIDTTTP</sequence>
<evidence type="ECO:0000256" key="4">
    <source>
        <dbReference type="ARBA" id="ARBA00012438"/>
    </source>
</evidence>
<dbReference type="Pfam" id="PF01590">
    <property type="entry name" value="GAF"/>
    <property type="match status" value="1"/>
</dbReference>
<dbReference type="InParanoid" id="A9WEZ2"/>
<dbReference type="EMBL" id="CP000909">
    <property type="protein sequence ID" value="ABY35307.1"/>
    <property type="molecule type" value="Genomic_DNA"/>
</dbReference>
<dbReference type="InterPro" id="IPR004358">
    <property type="entry name" value="Sig_transdc_His_kin-like_C"/>
</dbReference>
<dbReference type="PANTHER" id="PTHR43711">
    <property type="entry name" value="TWO-COMPONENT HISTIDINE KINASE"/>
    <property type="match status" value="1"/>
</dbReference>
<dbReference type="eggNOG" id="COG5000">
    <property type="taxonomic scope" value="Bacteria"/>
</dbReference>
<gene>
    <name evidence="18" type="ordered locus">Caur_2095</name>
</gene>
<evidence type="ECO:0000313" key="18">
    <source>
        <dbReference type="EMBL" id="ABY35307.1"/>
    </source>
</evidence>
<dbReference type="SUPFAM" id="SSF47384">
    <property type="entry name" value="Homodimeric domain of signal transducing histidine kinase"/>
    <property type="match status" value="1"/>
</dbReference>
<evidence type="ECO:0000256" key="8">
    <source>
        <dbReference type="ARBA" id="ARBA00022692"/>
    </source>
</evidence>
<keyword evidence="11" id="KW-0902">Two-component regulatory system</keyword>
<dbReference type="KEGG" id="cau:Caur_2095"/>
<dbReference type="CDD" id="cd06225">
    <property type="entry name" value="HAMP"/>
    <property type="match status" value="1"/>
</dbReference>
<keyword evidence="14" id="KW-0175">Coiled coil</keyword>
<dbReference type="PROSITE" id="PS50109">
    <property type="entry name" value="HIS_KIN"/>
    <property type="match status" value="1"/>
</dbReference>
<dbReference type="SMART" id="SM00387">
    <property type="entry name" value="HATPase_c"/>
    <property type="match status" value="1"/>
</dbReference>
<dbReference type="EnsemblBacteria" id="ABY35307">
    <property type="protein sequence ID" value="ABY35307"/>
    <property type="gene ID" value="Caur_2095"/>
</dbReference>
<evidence type="ECO:0000256" key="10">
    <source>
        <dbReference type="ARBA" id="ARBA00022989"/>
    </source>
</evidence>
<dbReference type="InterPro" id="IPR036097">
    <property type="entry name" value="HisK_dim/P_sf"/>
</dbReference>
<dbReference type="SUPFAM" id="SSF55874">
    <property type="entry name" value="ATPase domain of HSP90 chaperone/DNA topoisomerase II/histidine kinase"/>
    <property type="match status" value="1"/>
</dbReference>
<evidence type="ECO:0000256" key="15">
    <source>
        <dbReference type="SAM" id="Phobius"/>
    </source>
</evidence>
<evidence type="ECO:0000256" key="11">
    <source>
        <dbReference type="ARBA" id="ARBA00023012"/>
    </source>
</evidence>
<evidence type="ECO:0000256" key="2">
    <source>
        <dbReference type="ARBA" id="ARBA00004651"/>
    </source>
</evidence>
<dbReference type="CDD" id="cd00082">
    <property type="entry name" value="HisKA"/>
    <property type="match status" value="1"/>
</dbReference>
<dbReference type="Gene3D" id="1.10.287.130">
    <property type="match status" value="1"/>
</dbReference>
<evidence type="ECO:0000256" key="13">
    <source>
        <dbReference type="ARBA" id="ARBA00074306"/>
    </source>
</evidence>
<dbReference type="PATRIC" id="fig|324602.8.peg.2375"/>
<dbReference type="SMART" id="SM00065">
    <property type="entry name" value="GAF"/>
    <property type="match status" value="1"/>
</dbReference>
<dbReference type="SUPFAM" id="SSF158472">
    <property type="entry name" value="HAMP domain-like"/>
    <property type="match status" value="1"/>
</dbReference>
<dbReference type="PANTHER" id="PTHR43711:SF26">
    <property type="entry name" value="SENSOR HISTIDINE KINASE RCSC"/>
    <property type="match status" value="1"/>
</dbReference>
<evidence type="ECO:0000256" key="12">
    <source>
        <dbReference type="ARBA" id="ARBA00023136"/>
    </source>
</evidence>
<protein>
    <recommendedName>
        <fullName evidence="13">Circadian input-output histidine kinase CikA</fullName>
        <ecNumber evidence="4">2.7.13.3</ecNumber>
    </recommendedName>
</protein>
<evidence type="ECO:0000256" key="1">
    <source>
        <dbReference type="ARBA" id="ARBA00000085"/>
    </source>
</evidence>
<dbReference type="Gene3D" id="3.30.450.20">
    <property type="entry name" value="PAS domain"/>
    <property type="match status" value="1"/>
</dbReference>
<keyword evidence="5" id="KW-1003">Cell membrane</keyword>
<feature type="coiled-coil region" evidence="14">
    <location>
        <begin position="410"/>
        <end position="437"/>
    </location>
</feature>
<dbReference type="Proteomes" id="UP000002008">
    <property type="component" value="Chromosome"/>
</dbReference>
<dbReference type="STRING" id="324602.Caur_2095"/>
<dbReference type="PROSITE" id="PS50885">
    <property type="entry name" value="HAMP"/>
    <property type="match status" value="1"/>
</dbReference>
<dbReference type="PRINTS" id="PR00344">
    <property type="entry name" value="BCTRLSENSOR"/>
</dbReference>
<dbReference type="SUPFAM" id="SSF103190">
    <property type="entry name" value="Sensory domain-like"/>
    <property type="match status" value="1"/>
</dbReference>
<proteinExistence type="inferred from homology"/>
<dbReference type="InterPro" id="IPR003018">
    <property type="entry name" value="GAF"/>
</dbReference>
<comment type="subcellular location">
    <subcellularLocation>
        <location evidence="2">Cell membrane</location>
        <topology evidence="2">Multi-pass membrane protein</topology>
    </subcellularLocation>
</comment>
<evidence type="ECO:0000313" key="19">
    <source>
        <dbReference type="Proteomes" id="UP000002008"/>
    </source>
</evidence>
<keyword evidence="12 15" id="KW-0472">Membrane</keyword>
<dbReference type="Gene3D" id="3.30.565.10">
    <property type="entry name" value="Histidine kinase-like ATPase, C-terminal domain"/>
    <property type="match status" value="1"/>
</dbReference>
<dbReference type="InterPro" id="IPR036890">
    <property type="entry name" value="HATPase_C_sf"/>
</dbReference>
<dbReference type="GO" id="GO:0000155">
    <property type="term" value="F:phosphorelay sensor kinase activity"/>
    <property type="evidence" value="ECO:0007669"/>
    <property type="project" value="InterPro"/>
</dbReference>
<comment type="similarity">
    <text evidence="3">In the N-terminal section; belongs to the phytochrome family.</text>
</comment>
<evidence type="ECO:0000256" key="3">
    <source>
        <dbReference type="ARBA" id="ARBA00006402"/>
    </source>
</evidence>
<dbReference type="InterPro" id="IPR003594">
    <property type="entry name" value="HATPase_dom"/>
</dbReference>
<dbReference type="GO" id="GO:0005886">
    <property type="term" value="C:plasma membrane"/>
    <property type="evidence" value="ECO:0007669"/>
    <property type="project" value="UniProtKB-SubCell"/>
</dbReference>
<dbReference type="RefSeq" id="WP_012257961.1">
    <property type="nucleotide sequence ID" value="NC_010175.1"/>
</dbReference>
<comment type="catalytic activity">
    <reaction evidence="1">
        <text>ATP + protein L-histidine = ADP + protein N-phospho-L-histidine.</text>
        <dbReference type="EC" id="2.7.13.3"/>
    </reaction>
</comment>
<dbReference type="EC" id="2.7.13.3" evidence="4"/>
<dbReference type="InterPro" id="IPR003660">
    <property type="entry name" value="HAMP_dom"/>
</dbReference>